<sequence>MHYHRVMPGLYVCIVRRESASHYFAYITDAQYSRTIGLVMEVGLWPTVRTAEEDGASDHDGEETLERRRPGQ</sequence>
<comment type="caution">
    <text evidence="1">The sequence shown here is derived from an EMBL/GenBank/DDBJ whole genome shotgun (WGS) entry which is preliminary data.</text>
</comment>
<gene>
    <name evidence="1" type="ORF">NUW54_g442</name>
</gene>
<protein>
    <submittedName>
        <fullName evidence="1">Uncharacterized protein</fullName>
    </submittedName>
</protein>
<name>A0ACC1QAW5_9APHY</name>
<dbReference type="EMBL" id="JANSHE010000056">
    <property type="protein sequence ID" value="KAJ3018030.1"/>
    <property type="molecule type" value="Genomic_DNA"/>
</dbReference>
<accession>A0ACC1QAW5</accession>
<evidence type="ECO:0000313" key="2">
    <source>
        <dbReference type="Proteomes" id="UP001144978"/>
    </source>
</evidence>
<evidence type="ECO:0000313" key="1">
    <source>
        <dbReference type="EMBL" id="KAJ3018030.1"/>
    </source>
</evidence>
<dbReference type="Proteomes" id="UP001144978">
    <property type="component" value="Unassembled WGS sequence"/>
</dbReference>
<organism evidence="1 2">
    <name type="scientific">Trametes sanguinea</name>
    <dbReference type="NCBI Taxonomy" id="158606"/>
    <lineage>
        <taxon>Eukaryota</taxon>
        <taxon>Fungi</taxon>
        <taxon>Dikarya</taxon>
        <taxon>Basidiomycota</taxon>
        <taxon>Agaricomycotina</taxon>
        <taxon>Agaricomycetes</taxon>
        <taxon>Polyporales</taxon>
        <taxon>Polyporaceae</taxon>
        <taxon>Trametes</taxon>
    </lineage>
</organism>
<reference evidence="1" key="1">
    <citation type="submission" date="2022-08" db="EMBL/GenBank/DDBJ databases">
        <title>Genome Sequence of Pycnoporus sanguineus.</title>
        <authorList>
            <person name="Buettner E."/>
        </authorList>
    </citation>
    <scope>NUCLEOTIDE SEQUENCE</scope>
    <source>
        <strain evidence="1">CG-C14</strain>
    </source>
</reference>
<keyword evidence="2" id="KW-1185">Reference proteome</keyword>
<proteinExistence type="predicted"/>